<reference evidence="2 3" key="1">
    <citation type="journal article" date="2021" name="BMC Genomics">
        <title>Datura genome reveals duplications of psychoactive alkaloid biosynthetic genes and high mutation rate following tissue culture.</title>
        <authorList>
            <person name="Rajewski A."/>
            <person name="Carter-House D."/>
            <person name="Stajich J."/>
            <person name="Litt A."/>
        </authorList>
    </citation>
    <scope>NUCLEOTIDE SEQUENCE [LARGE SCALE GENOMIC DNA]</scope>
    <source>
        <strain evidence="2">AR-01</strain>
    </source>
</reference>
<dbReference type="Proteomes" id="UP000823775">
    <property type="component" value="Unassembled WGS sequence"/>
</dbReference>
<feature type="region of interest" description="Disordered" evidence="1">
    <location>
        <begin position="1"/>
        <end position="66"/>
    </location>
</feature>
<comment type="caution">
    <text evidence="2">The sequence shown here is derived from an EMBL/GenBank/DDBJ whole genome shotgun (WGS) entry which is preliminary data.</text>
</comment>
<evidence type="ECO:0000313" key="2">
    <source>
        <dbReference type="EMBL" id="MCD9643167.1"/>
    </source>
</evidence>
<dbReference type="EMBL" id="JACEIK010003802">
    <property type="protein sequence ID" value="MCD9643167.1"/>
    <property type="molecule type" value="Genomic_DNA"/>
</dbReference>
<feature type="compositionally biased region" description="Basic and acidic residues" evidence="1">
    <location>
        <begin position="39"/>
        <end position="55"/>
    </location>
</feature>
<evidence type="ECO:0000313" key="3">
    <source>
        <dbReference type="Proteomes" id="UP000823775"/>
    </source>
</evidence>
<accession>A0ABS8V9Q4</accession>
<name>A0ABS8V9Q4_DATST</name>
<evidence type="ECO:0000256" key="1">
    <source>
        <dbReference type="SAM" id="MobiDB-lite"/>
    </source>
</evidence>
<proteinExistence type="predicted"/>
<sequence>MNLNEPPTPTIQEEPSIEKEKDDGTLIGASEVVQVGKKSSGDLEHTATSTGEKESPTQLSSPKWDKTPMLFVTTTTTSPTLEDDEVPLNLVFNTKPHFSYRPSSKS</sequence>
<protein>
    <submittedName>
        <fullName evidence="2">Uncharacterized protein</fullName>
    </submittedName>
</protein>
<gene>
    <name evidence="2" type="ORF">HAX54_030386</name>
</gene>
<organism evidence="2 3">
    <name type="scientific">Datura stramonium</name>
    <name type="common">Jimsonweed</name>
    <name type="synonym">Common thornapple</name>
    <dbReference type="NCBI Taxonomy" id="4076"/>
    <lineage>
        <taxon>Eukaryota</taxon>
        <taxon>Viridiplantae</taxon>
        <taxon>Streptophyta</taxon>
        <taxon>Embryophyta</taxon>
        <taxon>Tracheophyta</taxon>
        <taxon>Spermatophyta</taxon>
        <taxon>Magnoliopsida</taxon>
        <taxon>eudicotyledons</taxon>
        <taxon>Gunneridae</taxon>
        <taxon>Pentapetalae</taxon>
        <taxon>asterids</taxon>
        <taxon>lamiids</taxon>
        <taxon>Solanales</taxon>
        <taxon>Solanaceae</taxon>
        <taxon>Solanoideae</taxon>
        <taxon>Datureae</taxon>
        <taxon>Datura</taxon>
    </lineage>
</organism>
<feature type="compositionally biased region" description="Polar residues" evidence="1">
    <location>
        <begin position="1"/>
        <end position="13"/>
    </location>
</feature>
<keyword evidence="3" id="KW-1185">Reference proteome</keyword>